<dbReference type="PANTHER" id="PTHR10961">
    <property type="entry name" value="PEROXISOMAL SARCOSINE OXIDASE"/>
    <property type="match status" value="1"/>
</dbReference>
<dbReference type="Pfam" id="PF01266">
    <property type="entry name" value="DAO"/>
    <property type="match status" value="1"/>
</dbReference>
<dbReference type="PANTHER" id="PTHR10961:SF7">
    <property type="entry name" value="FAD DEPENDENT OXIDOREDUCTASE DOMAIN-CONTAINING PROTEIN"/>
    <property type="match status" value="1"/>
</dbReference>
<evidence type="ECO:0000259" key="5">
    <source>
        <dbReference type="Pfam" id="PF01266"/>
    </source>
</evidence>
<evidence type="ECO:0000313" key="6">
    <source>
        <dbReference type="EMBL" id="CAK1231273.1"/>
    </source>
</evidence>
<dbReference type="Gene3D" id="3.50.50.60">
    <property type="entry name" value="FAD/NAD(P)-binding domain"/>
    <property type="match status" value="1"/>
</dbReference>
<evidence type="ECO:0000313" key="7">
    <source>
        <dbReference type="Proteomes" id="UP001314261"/>
    </source>
</evidence>
<name>A0ABN9YM52_9LACO</name>
<reference evidence="6 7" key="1">
    <citation type="submission" date="2023-10" db="EMBL/GenBank/DDBJ databases">
        <authorList>
            <person name="Botero Cardona J."/>
        </authorList>
    </citation>
    <scope>NUCLEOTIDE SEQUENCE [LARGE SCALE GENOMIC DNA]</scope>
    <source>
        <strain evidence="6 7">R-54839</strain>
    </source>
</reference>
<keyword evidence="3" id="KW-0274">FAD</keyword>
<evidence type="ECO:0000256" key="3">
    <source>
        <dbReference type="ARBA" id="ARBA00022827"/>
    </source>
</evidence>
<keyword evidence="4 6" id="KW-0560">Oxidoreductase</keyword>
<dbReference type="Gene3D" id="3.30.9.10">
    <property type="entry name" value="D-Amino Acid Oxidase, subunit A, domain 2"/>
    <property type="match status" value="1"/>
</dbReference>
<dbReference type="SUPFAM" id="SSF51905">
    <property type="entry name" value="FAD/NAD(P)-binding domain"/>
    <property type="match status" value="1"/>
</dbReference>
<keyword evidence="2" id="KW-0285">Flavoprotein</keyword>
<comment type="caution">
    <text evidence="6">The sequence shown here is derived from an EMBL/GenBank/DDBJ whole genome shotgun (WGS) entry which is preliminary data.</text>
</comment>
<dbReference type="InterPro" id="IPR006076">
    <property type="entry name" value="FAD-dep_OxRdtase"/>
</dbReference>
<dbReference type="InterPro" id="IPR036188">
    <property type="entry name" value="FAD/NAD-bd_sf"/>
</dbReference>
<evidence type="ECO:0000256" key="2">
    <source>
        <dbReference type="ARBA" id="ARBA00022630"/>
    </source>
</evidence>
<dbReference type="GO" id="GO:0008115">
    <property type="term" value="F:sarcosine oxidase activity"/>
    <property type="evidence" value="ECO:0007669"/>
    <property type="project" value="UniProtKB-EC"/>
</dbReference>
<gene>
    <name evidence="6" type="ORF">R54839_PPFHFPJH_00444</name>
</gene>
<protein>
    <submittedName>
        <fullName evidence="6">Glycine/D-amino acid oxidase (Deaminating) (DadA)</fullName>
        <ecNumber evidence="6">1.5.3.1</ecNumber>
    </submittedName>
</protein>
<keyword evidence="7" id="KW-1185">Reference proteome</keyword>
<dbReference type="EMBL" id="CAUZLR010000002">
    <property type="protein sequence ID" value="CAK1231273.1"/>
    <property type="molecule type" value="Genomic_DNA"/>
</dbReference>
<dbReference type="InterPro" id="IPR045170">
    <property type="entry name" value="MTOX"/>
</dbReference>
<sequence length="375" mass="41349">MGKVYDVAVIGTGSVGSAAGYYAAKEGLAVLELDSHRPPHEQGSHHGQTRIIRYAYGEGEKYLPLLLEAKKLWADLQEQSGQDIFHQVGVVNVGPKGADFIENVAHTADKFDLNVQFLEGQEINDAFPNLHFNDDYRAVYEKDAGYLHSEVAIETYLRLAEKLGVDQDFSSAVSSINYREDGLVVITNSQTTYLAKEVILTTGSWVKKLVPTLPITVKRKVFAWFKIDDQRLTEQRGFPAFTIEIAGDATYYGFPGENGDIKIGKHDGGQVITEPAERTTYGSYPEDKEEIKPLLAQYLTGTAGLDFGAACTYDVSPDEDFIIDQLPGHPQVKLVTGLSGHGFKFASFLGKVLADQVAGKDVFLDLKPFSLNRFQ</sequence>
<evidence type="ECO:0000256" key="1">
    <source>
        <dbReference type="ARBA" id="ARBA00001974"/>
    </source>
</evidence>
<comment type="cofactor">
    <cofactor evidence="1">
        <name>FAD</name>
        <dbReference type="ChEBI" id="CHEBI:57692"/>
    </cofactor>
</comment>
<dbReference type="SUPFAM" id="SSF54373">
    <property type="entry name" value="FAD-linked reductases, C-terminal domain"/>
    <property type="match status" value="1"/>
</dbReference>
<dbReference type="Proteomes" id="UP001314261">
    <property type="component" value="Unassembled WGS sequence"/>
</dbReference>
<evidence type="ECO:0000256" key="4">
    <source>
        <dbReference type="ARBA" id="ARBA00023002"/>
    </source>
</evidence>
<dbReference type="RefSeq" id="WP_187753596.1">
    <property type="nucleotide sequence ID" value="NZ_CAUZLR010000002.1"/>
</dbReference>
<organism evidence="6 7">
    <name type="scientific">Fructobacillus fructosus</name>
    <dbReference type="NCBI Taxonomy" id="1631"/>
    <lineage>
        <taxon>Bacteria</taxon>
        <taxon>Bacillati</taxon>
        <taxon>Bacillota</taxon>
        <taxon>Bacilli</taxon>
        <taxon>Lactobacillales</taxon>
        <taxon>Lactobacillaceae</taxon>
        <taxon>Fructobacillus</taxon>
    </lineage>
</organism>
<dbReference type="NCBIfam" id="NF008425">
    <property type="entry name" value="PRK11259.1"/>
    <property type="match status" value="1"/>
</dbReference>
<accession>A0ABN9YM52</accession>
<dbReference type="EC" id="1.5.3.1" evidence="6"/>
<proteinExistence type="predicted"/>
<feature type="domain" description="FAD dependent oxidoreductase" evidence="5">
    <location>
        <begin position="6"/>
        <end position="355"/>
    </location>
</feature>